<reference evidence="2 3" key="1">
    <citation type="submission" date="2020-09" db="EMBL/GenBank/DDBJ databases">
        <title>Echinicola sp. CAU 1574 isolated from sand of Sido Beach.</title>
        <authorList>
            <person name="Kim W."/>
        </authorList>
    </citation>
    <scope>NUCLEOTIDE SEQUENCE [LARGE SCALE GENOMIC DNA]</scope>
    <source>
        <strain evidence="2 3">CAU 1574</strain>
    </source>
</reference>
<feature type="domain" description="Endonuclease/exonuclease/phosphatase" evidence="1">
    <location>
        <begin position="29"/>
        <end position="245"/>
    </location>
</feature>
<dbReference type="EMBL" id="JACYTQ010000003">
    <property type="protein sequence ID" value="MBD8489142.1"/>
    <property type="molecule type" value="Genomic_DNA"/>
</dbReference>
<keyword evidence="2" id="KW-0255">Endonuclease</keyword>
<dbReference type="Proteomes" id="UP000647133">
    <property type="component" value="Unassembled WGS sequence"/>
</dbReference>
<comment type="caution">
    <text evidence="2">The sequence shown here is derived from an EMBL/GenBank/DDBJ whole genome shotgun (WGS) entry which is preliminary data.</text>
</comment>
<organism evidence="2 3">
    <name type="scientific">Echinicola arenosa</name>
    <dbReference type="NCBI Taxonomy" id="2774144"/>
    <lineage>
        <taxon>Bacteria</taxon>
        <taxon>Pseudomonadati</taxon>
        <taxon>Bacteroidota</taxon>
        <taxon>Cytophagia</taxon>
        <taxon>Cytophagales</taxon>
        <taxon>Cyclobacteriaceae</taxon>
        <taxon>Echinicola</taxon>
    </lineage>
</organism>
<keyword evidence="2" id="KW-0378">Hydrolase</keyword>
<accession>A0ABR9AK43</accession>
<keyword evidence="2" id="KW-0540">Nuclease</keyword>
<dbReference type="PANTHER" id="PTHR14859">
    <property type="entry name" value="CALCOFLUOR WHITE HYPERSENSITIVE PROTEIN PRECURSOR"/>
    <property type="match status" value="1"/>
</dbReference>
<dbReference type="Gene3D" id="3.60.10.10">
    <property type="entry name" value="Endonuclease/exonuclease/phosphatase"/>
    <property type="match status" value="1"/>
</dbReference>
<dbReference type="SUPFAM" id="SSF56219">
    <property type="entry name" value="DNase I-like"/>
    <property type="match status" value="1"/>
</dbReference>
<name>A0ABR9AK43_9BACT</name>
<dbReference type="InterPro" id="IPR036691">
    <property type="entry name" value="Endo/exonu/phosph_ase_sf"/>
</dbReference>
<evidence type="ECO:0000313" key="3">
    <source>
        <dbReference type="Proteomes" id="UP000647133"/>
    </source>
</evidence>
<sequence>MKQFLSILFFTCNIISLQAQQKSDTLTVISYNLRFGEKASMREFSEFIKEQDADLVALQEVDIKTFRERAPHQNGKDFMGELAYYTGMFAAFGKTIDHAGGYYGIGLLSKYPINSVERILLPFTENGKEQRAFLVANIDLPQQSIIFVSTHLDYTNTEERQLQVQAINKKLTDNKKPILLCGDFNARPKSTEIQVDMNKWILLDNGKPTASSDEPKYKIDYIFGYPKISWELLHSDTPPKLLSDHLPIVSKVIVHW</sequence>
<dbReference type="InterPro" id="IPR051916">
    <property type="entry name" value="GPI-anchor_lipid_remodeler"/>
</dbReference>
<gene>
    <name evidence="2" type="ORF">IFO69_10335</name>
</gene>
<dbReference type="PANTHER" id="PTHR14859:SF15">
    <property type="entry name" value="ENDONUCLEASE_EXONUCLEASE_PHOSPHATASE DOMAIN-CONTAINING PROTEIN"/>
    <property type="match status" value="1"/>
</dbReference>
<protein>
    <submittedName>
        <fullName evidence="2">Endonuclease/exonuclease/phosphatase family protein</fullName>
    </submittedName>
</protein>
<dbReference type="GO" id="GO:0004519">
    <property type="term" value="F:endonuclease activity"/>
    <property type="evidence" value="ECO:0007669"/>
    <property type="project" value="UniProtKB-KW"/>
</dbReference>
<dbReference type="InterPro" id="IPR005135">
    <property type="entry name" value="Endo/exonuclease/phosphatase"/>
</dbReference>
<evidence type="ECO:0000259" key="1">
    <source>
        <dbReference type="Pfam" id="PF03372"/>
    </source>
</evidence>
<proteinExistence type="predicted"/>
<evidence type="ECO:0000313" key="2">
    <source>
        <dbReference type="EMBL" id="MBD8489142.1"/>
    </source>
</evidence>
<keyword evidence="3" id="KW-1185">Reference proteome</keyword>
<dbReference type="Pfam" id="PF03372">
    <property type="entry name" value="Exo_endo_phos"/>
    <property type="match status" value="1"/>
</dbReference>
<dbReference type="RefSeq" id="WP_192010030.1">
    <property type="nucleotide sequence ID" value="NZ_JACYTQ010000003.1"/>
</dbReference>